<dbReference type="InterPro" id="IPR050904">
    <property type="entry name" value="Adhesion/Biosynth-related"/>
</dbReference>
<comment type="caution">
    <text evidence="4">The sequence shown here is derived from an EMBL/GenBank/DDBJ whole genome shotgun (WGS) entry which is preliminary data.</text>
</comment>
<dbReference type="PANTHER" id="PTHR10900:SF77">
    <property type="entry name" value="FI19380P1"/>
    <property type="match status" value="1"/>
</dbReference>
<feature type="chain" id="PRO_5008061157" description="FAS1 domain-containing protein" evidence="2">
    <location>
        <begin position="19"/>
        <end position="383"/>
    </location>
</feature>
<protein>
    <recommendedName>
        <fullName evidence="3">FAS1 domain-containing protein</fullName>
    </recommendedName>
</protein>
<keyword evidence="5" id="KW-1185">Reference proteome</keyword>
<evidence type="ECO:0000256" key="1">
    <source>
        <dbReference type="SAM" id="Phobius"/>
    </source>
</evidence>
<gene>
    <name evidence="4" type="ORF">AYO21_02751</name>
</gene>
<evidence type="ECO:0000259" key="3">
    <source>
        <dbReference type="PROSITE" id="PS50213"/>
    </source>
</evidence>
<feature type="transmembrane region" description="Helical" evidence="1">
    <location>
        <begin position="357"/>
        <end position="377"/>
    </location>
</feature>
<dbReference type="EMBL" id="LVKK01000012">
    <property type="protein sequence ID" value="OAG43132.1"/>
    <property type="molecule type" value="Genomic_DNA"/>
</dbReference>
<dbReference type="SMART" id="SM00554">
    <property type="entry name" value="FAS1"/>
    <property type="match status" value="2"/>
</dbReference>
<sequence length="383" mass="39340">MTWFRTLTVGAFFGVAVAQDLTTILANTPELSNLTAYLELFPDLTTTLASLQNITLLAPNNDAFAKLFNSSAGVALVQNDTSAIEALLTYHVLNGTYTDFSDKLFIPTLLHSPQFTNVTGGQVVGATSKKNKASFTSGLLNNASVSSGPVTFSGGVVHILDSVLTVPQNISDTAIQLNLSAAVGALTNANLTTAVDILSDITLFVPNNEAFEAIGSALPSLTTQDLSSILQYHLVQGVVGYSTLLQNGKVQTAQGNNLTVTIENGEVFVNSARVVVPDVLVANGVVHVIDNVLNPNNTTAMPNPSQTSGSPAFSGASSASNIPFTSGVAVPTTTMASQSATGATATSSSSSGAAVPARTGMVGAAAICGGALLVLNVNRMTFR</sequence>
<reference evidence="4 5" key="1">
    <citation type="submission" date="2016-03" db="EMBL/GenBank/DDBJ databases">
        <title>Draft genome sequence of the Fonsecaea monophora CBS 269.37.</title>
        <authorList>
            <person name="Bombassaro A."/>
            <person name="Vinicius W.A."/>
            <person name="De Hoog S."/>
            <person name="Sun J."/>
            <person name="Souza E.M."/>
            <person name="Raittz R.T."/>
            <person name="Costa F."/>
            <person name="Leao A.C."/>
            <person name="Tadra-Sfeir M.Z."/>
            <person name="Baura V."/>
            <person name="Balsanelli E."/>
            <person name="Pedrosa F.O."/>
            <person name="Moreno L.F."/>
            <person name="Steffens M.B."/>
            <person name="Xi L."/>
            <person name="Bocca A.L."/>
            <person name="Felipe M.S."/>
            <person name="Teixeira M."/>
            <person name="Telles Filho F.Q."/>
            <person name="Azevedo C.M."/>
            <person name="Gomes R."/>
            <person name="Vicente V.A."/>
        </authorList>
    </citation>
    <scope>NUCLEOTIDE SEQUENCE [LARGE SCALE GENOMIC DNA]</scope>
    <source>
        <strain evidence="4 5">CBS 269.37</strain>
    </source>
</reference>
<feature type="domain" description="FAS1" evidence="3">
    <location>
        <begin position="166"/>
        <end position="293"/>
    </location>
</feature>
<dbReference type="PROSITE" id="PS50213">
    <property type="entry name" value="FAS1"/>
    <property type="match status" value="2"/>
</dbReference>
<proteinExistence type="predicted"/>
<dbReference type="Proteomes" id="UP000077002">
    <property type="component" value="Unassembled WGS sequence"/>
</dbReference>
<dbReference type="GO" id="GO:0016236">
    <property type="term" value="P:macroautophagy"/>
    <property type="evidence" value="ECO:0007669"/>
    <property type="project" value="TreeGrafter"/>
</dbReference>
<dbReference type="GO" id="GO:0000329">
    <property type="term" value="C:fungal-type vacuole membrane"/>
    <property type="evidence" value="ECO:0007669"/>
    <property type="project" value="TreeGrafter"/>
</dbReference>
<name>A0A177FI65_9EURO</name>
<keyword evidence="2" id="KW-0732">Signal</keyword>
<dbReference type="PANTHER" id="PTHR10900">
    <property type="entry name" value="PERIOSTIN-RELATED"/>
    <property type="match status" value="1"/>
</dbReference>
<dbReference type="AlphaFoldDB" id="A0A177FI65"/>
<keyword evidence="1" id="KW-0472">Membrane</keyword>
<dbReference type="OrthoDB" id="286301at2759"/>
<feature type="signal peptide" evidence="2">
    <location>
        <begin position="1"/>
        <end position="18"/>
    </location>
</feature>
<evidence type="ECO:0000256" key="2">
    <source>
        <dbReference type="SAM" id="SignalP"/>
    </source>
</evidence>
<dbReference type="InterPro" id="IPR000782">
    <property type="entry name" value="FAS1_domain"/>
</dbReference>
<dbReference type="InterPro" id="IPR036378">
    <property type="entry name" value="FAS1_dom_sf"/>
</dbReference>
<feature type="domain" description="FAS1" evidence="3">
    <location>
        <begin position="18"/>
        <end position="164"/>
    </location>
</feature>
<keyword evidence="1" id="KW-1133">Transmembrane helix</keyword>
<evidence type="ECO:0000313" key="4">
    <source>
        <dbReference type="EMBL" id="OAG43132.1"/>
    </source>
</evidence>
<accession>A0A177FI65</accession>
<dbReference type="SUPFAM" id="SSF82153">
    <property type="entry name" value="FAS1 domain"/>
    <property type="match status" value="2"/>
</dbReference>
<dbReference type="Gene3D" id="2.30.180.10">
    <property type="entry name" value="FAS1 domain"/>
    <property type="match status" value="2"/>
</dbReference>
<dbReference type="RefSeq" id="XP_022515084.1">
    <property type="nucleotide sequence ID" value="XM_022652728.1"/>
</dbReference>
<keyword evidence="1" id="KW-0812">Transmembrane</keyword>
<evidence type="ECO:0000313" key="5">
    <source>
        <dbReference type="Proteomes" id="UP000077002"/>
    </source>
</evidence>
<dbReference type="GeneID" id="34597925"/>
<dbReference type="FunFam" id="2.30.180.10:FF:000032">
    <property type="entry name" value="Fasciclin domain-containing protein, putative"/>
    <property type="match status" value="1"/>
</dbReference>
<dbReference type="Pfam" id="PF02469">
    <property type="entry name" value="Fasciclin"/>
    <property type="match status" value="2"/>
</dbReference>
<organism evidence="4 5">
    <name type="scientific">Fonsecaea monophora</name>
    <dbReference type="NCBI Taxonomy" id="254056"/>
    <lineage>
        <taxon>Eukaryota</taxon>
        <taxon>Fungi</taxon>
        <taxon>Dikarya</taxon>
        <taxon>Ascomycota</taxon>
        <taxon>Pezizomycotina</taxon>
        <taxon>Eurotiomycetes</taxon>
        <taxon>Chaetothyriomycetidae</taxon>
        <taxon>Chaetothyriales</taxon>
        <taxon>Herpotrichiellaceae</taxon>
        <taxon>Fonsecaea</taxon>
    </lineage>
</organism>